<gene>
    <name evidence="2" type="ORF">EYF80_013755</name>
</gene>
<protein>
    <submittedName>
        <fullName evidence="2">Uncharacterized protein</fullName>
    </submittedName>
</protein>
<keyword evidence="3" id="KW-1185">Reference proteome</keyword>
<feature type="region of interest" description="Disordered" evidence="1">
    <location>
        <begin position="151"/>
        <end position="187"/>
    </location>
</feature>
<name>A0A4Z2IF95_9TELE</name>
<evidence type="ECO:0000256" key="1">
    <source>
        <dbReference type="SAM" id="MobiDB-lite"/>
    </source>
</evidence>
<sequence length="187" mass="20310">MRTERADSPVKPQPAAAAAAAASLFRNKVLISTGEQKRLSKATVIMSPGFMKPIGYRQGVGLQQRTVVVTHVHIWASLMLSDSRGIRAESRGFDVTETGIQDNNITRDTQSNQKYGQMDNVSSSVFSGWNENLPDRRFVMDADHVLTLHHSQRWTGPRSPTPVGDAGESPARSAEGAPVGLDSGRDP</sequence>
<proteinExistence type="predicted"/>
<comment type="caution">
    <text evidence="2">The sequence shown here is derived from an EMBL/GenBank/DDBJ whole genome shotgun (WGS) entry which is preliminary data.</text>
</comment>
<dbReference type="AlphaFoldDB" id="A0A4Z2IF95"/>
<organism evidence="2 3">
    <name type="scientific">Liparis tanakae</name>
    <name type="common">Tanaka's snailfish</name>
    <dbReference type="NCBI Taxonomy" id="230148"/>
    <lineage>
        <taxon>Eukaryota</taxon>
        <taxon>Metazoa</taxon>
        <taxon>Chordata</taxon>
        <taxon>Craniata</taxon>
        <taxon>Vertebrata</taxon>
        <taxon>Euteleostomi</taxon>
        <taxon>Actinopterygii</taxon>
        <taxon>Neopterygii</taxon>
        <taxon>Teleostei</taxon>
        <taxon>Neoteleostei</taxon>
        <taxon>Acanthomorphata</taxon>
        <taxon>Eupercaria</taxon>
        <taxon>Perciformes</taxon>
        <taxon>Cottioidei</taxon>
        <taxon>Cottales</taxon>
        <taxon>Liparidae</taxon>
        <taxon>Liparis</taxon>
    </lineage>
</organism>
<evidence type="ECO:0000313" key="2">
    <source>
        <dbReference type="EMBL" id="TNN75992.1"/>
    </source>
</evidence>
<dbReference type="EMBL" id="SRLO01000097">
    <property type="protein sequence ID" value="TNN75992.1"/>
    <property type="molecule type" value="Genomic_DNA"/>
</dbReference>
<dbReference type="Proteomes" id="UP000314294">
    <property type="component" value="Unassembled WGS sequence"/>
</dbReference>
<evidence type="ECO:0000313" key="3">
    <source>
        <dbReference type="Proteomes" id="UP000314294"/>
    </source>
</evidence>
<accession>A0A4Z2IF95</accession>
<reference evidence="2 3" key="1">
    <citation type="submission" date="2019-03" db="EMBL/GenBank/DDBJ databases">
        <title>First draft genome of Liparis tanakae, snailfish: a comprehensive survey of snailfish specific genes.</title>
        <authorList>
            <person name="Kim W."/>
            <person name="Song I."/>
            <person name="Jeong J.-H."/>
            <person name="Kim D."/>
            <person name="Kim S."/>
            <person name="Ryu S."/>
            <person name="Song J.Y."/>
            <person name="Lee S.K."/>
        </authorList>
    </citation>
    <scope>NUCLEOTIDE SEQUENCE [LARGE SCALE GENOMIC DNA]</scope>
    <source>
        <tissue evidence="2">Muscle</tissue>
    </source>
</reference>